<keyword evidence="1" id="KW-0812">Transmembrane</keyword>
<reference evidence="2" key="2">
    <citation type="submission" date="2023-06" db="EMBL/GenBank/DDBJ databases">
        <authorList>
            <consortium name="Lawrence Berkeley National Laboratory"/>
            <person name="Haridas S."/>
            <person name="Hensen N."/>
            <person name="Bonometti L."/>
            <person name="Westerberg I."/>
            <person name="Brannstrom I.O."/>
            <person name="Guillou S."/>
            <person name="Cros-Aarteil S."/>
            <person name="Calhoun S."/>
            <person name="Kuo A."/>
            <person name="Mondo S."/>
            <person name="Pangilinan J."/>
            <person name="Riley R."/>
            <person name="Labutti K."/>
            <person name="Andreopoulos B."/>
            <person name="Lipzen A."/>
            <person name="Chen C."/>
            <person name="Yanf M."/>
            <person name="Daum C."/>
            <person name="Ng V."/>
            <person name="Clum A."/>
            <person name="Steindorff A."/>
            <person name="Ohm R."/>
            <person name="Martin F."/>
            <person name="Silar P."/>
            <person name="Natvig D."/>
            <person name="Lalanne C."/>
            <person name="Gautier V."/>
            <person name="Ament-Velasquez S.L."/>
            <person name="Kruys A."/>
            <person name="Hutchinson M.I."/>
            <person name="Powell A.J."/>
            <person name="Barry K."/>
            <person name="Miller A.N."/>
            <person name="Grigoriev I.V."/>
            <person name="Debuchy R."/>
            <person name="Gladieux P."/>
            <person name="Thoren M.H."/>
            <person name="Johannesson H."/>
        </authorList>
    </citation>
    <scope>NUCLEOTIDE SEQUENCE</scope>
    <source>
        <strain evidence="2">SMH4131-1</strain>
    </source>
</reference>
<gene>
    <name evidence="2" type="ORF">B0T19DRAFT_39096</name>
</gene>
<keyword evidence="3" id="KW-1185">Reference proteome</keyword>
<protein>
    <submittedName>
        <fullName evidence="2">Uncharacterized protein</fullName>
    </submittedName>
</protein>
<keyword evidence="1" id="KW-1133">Transmembrane helix</keyword>
<feature type="transmembrane region" description="Helical" evidence="1">
    <location>
        <begin position="95"/>
        <end position="117"/>
    </location>
</feature>
<sequence>MGWVLFETTESVIEVLWDIALAFWIVRIGFIYFALNFLSGIAITYLTYTQMAPVSHLTTPQSGLYLAPFLFVSAALWARYIIVAYEIPRSATFRLAIGATGLLFTVLAEGLVGLVLYEEGMGGWILDVDRQAGIIFGALLLGYAIMPALQMAVESKQEPYGETRHGHEKKKVVDAVPTVNVSEKSEKKKQ</sequence>
<feature type="transmembrane region" description="Helical" evidence="1">
    <location>
        <begin position="132"/>
        <end position="149"/>
    </location>
</feature>
<feature type="transmembrane region" description="Helical" evidence="1">
    <location>
        <begin position="21"/>
        <end position="45"/>
    </location>
</feature>
<comment type="caution">
    <text evidence="2">The sequence shown here is derived from an EMBL/GenBank/DDBJ whole genome shotgun (WGS) entry which is preliminary data.</text>
</comment>
<organism evidence="2 3">
    <name type="scientific">Cercophora scortea</name>
    <dbReference type="NCBI Taxonomy" id="314031"/>
    <lineage>
        <taxon>Eukaryota</taxon>
        <taxon>Fungi</taxon>
        <taxon>Dikarya</taxon>
        <taxon>Ascomycota</taxon>
        <taxon>Pezizomycotina</taxon>
        <taxon>Sordariomycetes</taxon>
        <taxon>Sordariomycetidae</taxon>
        <taxon>Sordariales</taxon>
        <taxon>Lasiosphaeriaceae</taxon>
        <taxon>Cercophora</taxon>
    </lineage>
</organism>
<evidence type="ECO:0000313" key="2">
    <source>
        <dbReference type="EMBL" id="KAK3336443.1"/>
    </source>
</evidence>
<name>A0AAE0J3Z9_9PEZI</name>
<reference evidence="2" key="1">
    <citation type="journal article" date="2023" name="Mol. Phylogenet. Evol.">
        <title>Genome-scale phylogeny and comparative genomics of the fungal order Sordariales.</title>
        <authorList>
            <person name="Hensen N."/>
            <person name="Bonometti L."/>
            <person name="Westerberg I."/>
            <person name="Brannstrom I.O."/>
            <person name="Guillou S."/>
            <person name="Cros-Aarteil S."/>
            <person name="Calhoun S."/>
            <person name="Haridas S."/>
            <person name="Kuo A."/>
            <person name="Mondo S."/>
            <person name="Pangilinan J."/>
            <person name="Riley R."/>
            <person name="LaButti K."/>
            <person name="Andreopoulos B."/>
            <person name="Lipzen A."/>
            <person name="Chen C."/>
            <person name="Yan M."/>
            <person name="Daum C."/>
            <person name="Ng V."/>
            <person name="Clum A."/>
            <person name="Steindorff A."/>
            <person name="Ohm R.A."/>
            <person name="Martin F."/>
            <person name="Silar P."/>
            <person name="Natvig D.O."/>
            <person name="Lalanne C."/>
            <person name="Gautier V."/>
            <person name="Ament-Velasquez S.L."/>
            <person name="Kruys A."/>
            <person name="Hutchinson M.I."/>
            <person name="Powell A.J."/>
            <person name="Barry K."/>
            <person name="Miller A.N."/>
            <person name="Grigoriev I.V."/>
            <person name="Debuchy R."/>
            <person name="Gladieux P."/>
            <person name="Hiltunen Thoren M."/>
            <person name="Johannesson H."/>
        </authorList>
    </citation>
    <scope>NUCLEOTIDE SEQUENCE</scope>
    <source>
        <strain evidence="2">SMH4131-1</strain>
    </source>
</reference>
<accession>A0AAE0J3Z9</accession>
<feature type="transmembrane region" description="Helical" evidence="1">
    <location>
        <begin position="65"/>
        <end position="83"/>
    </location>
</feature>
<dbReference type="Proteomes" id="UP001286456">
    <property type="component" value="Unassembled WGS sequence"/>
</dbReference>
<proteinExistence type="predicted"/>
<dbReference type="AlphaFoldDB" id="A0AAE0J3Z9"/>
<evidence type="ECO:0000313" key="3">
    <source>
        <dbReference type="Proteomes" id="UP001286456"/>
    </source>
</evidence>
<evidence type="ECO:0000256" key="1">
    <source>
        <dbReference type="SAM" id="Phobius"/>
    </source>
</evidence>
<dbReference type="EMBL" id="JAUEPO010000001">
    <property type="protein sequence ID" value="KAK3336443.1"/>
    <property type="molecule type" value="Genomic_DNA"/>
</dbReference>
<keyword evidence="1" id="KW-0472">Membrane</keyword>